<feature type="compositionally biased region" description="Polar residues" evidence="9">
    <location>
        <begin position="9"/>
        <end position="20"/>
    </location>
</feature>
<dbReference type="InterPro" id="IPR007230">
    <property type="entry name" value="Nup98_auto-Pept-S59_dom"/>
</dbReference>
<evidence type="ECO:0000256" key="3">
    <source>
        <dbReference type="ARBA" id="ARBA00022448"/>
    </source>
</evidence>
<dbReference type="Proteomes" id="UP000187209">
    <property type="component" value="Unassembled WGS sequence"/>
</dbReference>
<feature type="domain" description="Peptidase S59" evidence="10">
    <location>
        <begin position="441"/>
        <end position="570"/>
    </location>
</feature>
<dbReference type="AlphaFoldDB" id="A0A1R2AL29"/>
<keyword evidence="6" id="KW-0811">Translocation</keyword>
<feature type="region of interest" description="Disordered" evidence="9">
    <location>
        <begin position="1"/>
        <end position="20"/>
    </location>
</feature>
<dbReference type="InterPro" id="IPR029071">
    <property type="entry name" value="Ubiquitin-like_domsf"/>
</dbReference>
<dbReference type="EMBL" id="MPUH01002323">
    <property type="protein sequence ID" value="OMJ65227.1"/>
    <property type="molecule type" value="Genomic_DNA"/>
</dbReference>
<dbReference type="GO" id="GO:0017056">
    <property type="term" value="F:structural constituent of nuclear pore"/>
    <property type="evidence" value="ECO:0007669"/>
    <property type="project" value="InterPro"/>
</dbReference>
<dbReference type="Gene3D" id="3.30.1610.10">
    <property type="entry name" value="Peptidase S59, nucleoporin"/>
    <property type="match status" value="1"/>
</dbReference>
<evidence type="ECO:0000256" key="4">
    <source>
        <dbReference type="ARBA" id="ARBA00022816"/>
    </source>
</evidence>
<keyword evidence="5" id="KW-0653">Protein transport</keyword>
<dbReference type="GO" id="GO:0006606">
    <property type="term" value="P:protein import into nucleus"/>
    <property type="evidence" value="ECO:0007669"/>
    <property type="project" value="TreeGrafter"/>
</dbReference>
<dbReference type="GO" id="GO:0044614">
    <property type="term" value="C:nuclear pore cytoplasmic filaments"/>
    <property type="evidence" value="ECO:0007669"/>
    <property type="project" value="TreeGrafter"/>
</dbReference>
<evidence type="ECO:0000313" key="11">
    <source>
        <dbReference type="EMBL" id="OMJ65227.1"/>
    </source>
</evidence>
<dbReference type="SUPFAM" id="SSF54236">
    <property type="entry name" value="Ubiquitin-like"/>
    <property type="match status" value="1"/>
</dbReference>
<dbReference type="GO" id="GO:0034398">
    <property type="term" value="P:telomere tethering at nuclear periphery"/>
    <property type="evidence" value="ECO:0007669"/>
    <property type="project" value="TreeGrafter"/>
</dbReference>
<comment type="subcellular location">
    <subcellularLocation>
        <location evidence="1">Nucleus</location>
        <location evidence="1">Nuclear pore complex</location>
    </subcellularLocation>
</comment>
<evidence type="ECO:0000259" key="10">
    <source>
        <dbReference type="PROSITE" id="PS51434"/>
    </source>
</evidence>
<organism evidence="11 12">
    <name type="scientific">Stentor coeruleus</name>
    <dbReference type="NCBI Taxonomy" id="5963"/>
    <lineage>
        <taxon>Eukaryota</taxon>
        <taxon>Sar</taxon>
        <taxon>Alveolata</taxon>
        <taxon>Ciliophora</taxon>
        <taxon>Postciliodesmatophora</taxon>
        <taxon>Heterotrichea</taxon>
        <taxon>Heterotrichida</taxon>
        <taxon>Stentoridae</taxon>
        <taxon>Stentor</taxon>
    </lineage>
</organism>
<keyword evidence="3" id="KW-0813">Transport</keyword>
<dbReference type="PANTHER" id="PTHR23198">
    <property type="entry name" value="NUCLEOPORIN"/>
    <property type="match status" value="1"/>
</dbReference>
<reference evidence="11 12" key="1">
    <citation type="submission" date="2016-11" db="EMBL/GenBank/DDBJ databases">
        <title>The macronuclear genome of Stentor coeruleus: a giant cell with tiny introns.</title>
        <authorList>
            <person name="Slabodnick M."/>
            <person name="Ruby J.G."/>
            <person name="Reiff S.B."/>
            <person name="Swart E.C."/>
            <person name="Gosai S."/>
            <person name="Prabakaran S."/>
            <person name="Witkowska E."/>
            <person name="Larue G.E."/>
            <person name="Fisher S."/>
            <person name="Freeman R.M."/>
            <person name="Gunawardena J."/>
            <person name="Chu W."/>
            <person name="Stover N.A."/>
            <person name="Gregory B.D."/>
            <person name="Nowacki M."/>
            <person name="Derisi J."/>
            <person name="Roy S.W."/>
            <person name="Marshall W.F."/>
            <person name="Sood P."/>
        </authorList>
    </citation>
    <scope>NUCLEOTIDE SEQUENCE [LARGE SCALE GENOMIC DNA]</scope>
    <source>
        <strain evidence="11">WM001</strain>
    </source>
</reference>
<evidence type="ECO:0000256" key="5">
    <source>
        <dbReference type="ARBA" id="ARBA00022927"/>
    </source>
</evidence>
<protein>
    <recommendedName>
        <fullName evidence="10">Peptidase S59 domain-containing protein</fullName>
    </recommendedName>
</protein>
<evidence type="ECO:0000313" key="12">
    <source>
        <dbReference type="Proteomes" id="UP000187209"/>
    </source>
</evidence>
<comment type="caution">
    <text evidence="11">The sequence shown here is derived from an EMBL/GenBank/DDBJ whole genome shotgun (WGS) entry which is preliminary data.</text>
</comment>
<keyword evidence="7" id="KW-0906">Nuclear pore complex</keyword>
<evidence type="ECO:0000256" key="8">
    <source>
        <dbReference type="ARBA" id="ARBA00023242"/>
    </source>
</evidence>
<dbReference type="InterPro" id="IPR036903">
    <property type="entry name" value="Nup98_auto-Pept-S59_dom_sf"/>
</dbReference>
<proteinExistence type="inferred from homology"/>
<dbReference type="GO" id="GO:0051028">
    <property type="term" value="P:mRNA transport"/>
    <property type="evidence" value="ECO:0007669"/>
    <property type="project" value="UniProtKB-KW"/>
</dbReference>
<dbReference type="GO" id="GO:0003723">
    <property type="term" value="F:RNA binding"/>
    <property type="evidence" value="ECO:0007669"/>
    <property type="project" value="TreeGrafter"/>
</dbReference>
<dbReference type="PROSITE" id="PS51434">
    <property type="entry name" value="NUP_C"/>
    <property type="match status" value="1"/>
</dbReference>
<dbReference type="OrthoDB" id="311594at2759"/>
<evidence type="ECO:0000256" key="9">
    <source>
        <dbReference type="SAM" id="MobiDB-lite"/>
    </source>
</evidence>
<comment type="similarity">
    <text evidence="2">Belongs to the nucleoporin GLFG family.</text>
</comment>
<evidence type="ECO:0000256" key="6">
    <source>
        <dbReference type="ARBA" id="ARBA00023010"/>
    </source>
</evidence>
<gene>
    <name evidence="11" type="ORF">SteCoe_38758</name>
</gene>
<dbReference type="GO" id="GO:0008139">
    <property type="term" value="F:nuclear localization sequence binding"/>
    <property type="evidence" value="ECO:0007669"/>
    <property type="project" value="TreeGrafter"/>
</dbReference>
<keyword evidence="8" id="KW-0539">Nucleus</keyword>
<evidence type="ECO:0000256" key="2">
    <source>
        <dbReference type="ARBA" id="ARBA00008926"/>
    </source>
</evidence>
<dbReference type="GO" id="GO:0000973">
    <property type="term" value="P:post-transcriptional tethering of RNA polymerase II gene DNA at nuclear periphery"/>
    <property type="evidence" value="ECO:0007669"/>
    <property type="project" value="TreeGrafter"/>
</dbReference>
<keyword evidence="4" id="KW-0509">mRNA transport</keyword>
<evidence type="ECO:0000256" key="7">
    <source>
        <dbReference type="ARBA" id="ARBA00023132"/>
    </source>
</evidence>
<evidence type="ECO:0000256" key="1">
    <source>
        <dbReference type="ARBA" id="ARBA00004567"/>
    </source>
</evidence>
<dbReference type="GO" id="GO:0006405">
    <property type="term" value="P:RNA export from nucleus"/>
    <property type="evidence" value="ECO:0007669"/>
    <property type="project" value="TreeGrafter"/>
</dbReference>
<dbReference type="Pfam" id="PF04096">
    <property type="entry name" value="Nucleoporin2"/>
    <property type="match status" value="1"/>
</dbReference>
<dbReference type="SUPFAM" id="SSF82215">
    <property type="entry name" value="C-terminal autoproteolytic domain of nucleoporin nup98"/>
    <property type="match status" value="1"/>
</dbReference>
<keyword evidence="12" id="KW-1185">Reference proteome</keyword>
<accession>A0A1R2AL29</accession>
<dbReference type="PANTHER" id="PTHR23198:SF6">
    <property type="entry name" value="NUCLEAR PORE COMPLEX PROTEIN NUP98-NUP96"/>
    <property type="match status" value="1"/>
</dbReference>
<sequence length="570" mass="66318">MDVPEKPGQSKNPTMLSDSQDTLFFKPSSAIYPPSNPFCLSPSELSDFKNPFSPENQILFSTPSSVPQNNFLSNDQKLFTIPSDVNKPSSQTLPILHFKPTIHKEDTSKITIHNICGMYEYTNNCIEEIRYAYYQIQEKETQVESEQLNSESFREINSEFFFDQTNENNNKISLPKFIFVPNKSLTFKPTILKEDQLSINIFHICAMKESFDKSIEEIRHNFYLSKGKVQVLKKKKFKPISHREDKSYIQIMHVCAYPDLKNTSIEEIRLREIRQNQEKCKSLNKEQDQINPNVNNDDNLLKKEHQSLSHQFQPQFINLSKPLDSIVEKLPTSSFKIHKLVKLIITEEVVKPIHLLLSVEPGATINEIKLLVSEEFPDLKNFNLAYKSKILKSSEVLDLLKIPDNDEITIIKVQNQEINSHEKNKFLLKKIPIESLLPIIGNEYWTEPSIEEMGKMTVRDLKKIKNFTIVNDYEKLVFEGETNVIRLNLLEIVRVQKNSFVVYPDDLVNEKPEVGFELNKPAVLTLFNFQIDKPIEEFQKAAMTVFEKGNIEFLYYEKQSKELVVRIKHF</sequence>
<name>A0A1R2AL29_9CILI</name>
<dbReference type="InterPro" id="IPR037665">
    <property type="entry name" value="Nucleoporin_S59-like"/>
</dbReference>